<protein>
    <submittedName>
        <fullName evidence="1">Uncharacterized protein</fullName>
    </submittedName>
</protein>
<proteinExistence type="predicted"/>
<gene>
    <name evidence="1" type="ORF">WFZ85_11800</name>
</gene>
<dbReference type="PANTHER" id="PTHR42754:SF1">
    <property type="entry name" value="LIPOPROTEIN"/>
    <property type="match status" value="1"/>
</dbReference>
<dbReference type="Proteomes" id="UP001460072">
    <property type="component" value="Unassembled WGS sequence"/>
</dbReference>
<comment type="caution">
    <text evidence="1">The sequence shown here is derived from an EMBL/GenBank/DDBJ whole genome shotgun (WGS) entry which is preliminary data.</text>
</comment>
<sequence length="447" mass="49339">MHKYFYFLLVAVLFSSCESNEGASENSFKGSIAWSKTMGGSLQDKTTSAVATPDGGLIVVGYTQSNNGDVIKNYDLYDVWVTRMDKNGAVIWNKTFGGSDNDYGYSIIRTFDNNYVIAGYSGSADYDVSSNEGMHDFYILKINENGDKLWSKSYGFSSHDHAHKIIQMRDGGFFVAGFADYSGLSGQGGDNGEGHQMGKGVLHGVGEFFGIRLDSNGDFKWYRYYGGMMNDRVNDVVENEDGGVMMVGYTESTDFDVEGNRGSYDYWVVNIDFEGHLHWKKTFGGSDIDQAFGIVKTEFNSYLIVGQSNSVDGDISNPKGNADVWVIHINHHGDLLWDKSFGGSQFESANGIKRVGYNQYAIIGHSRSSDAEIVNNGQNDIFLLQIDANANTSAHWIKTFGGTSFDFGVDVAPTDDGKLYLVGDTQSNNLNFAENKGMNDRFVIKLE</sequence>
<name>A0ABU9NBF4_9FLAO</name>
<dbReference type="EMBL" id="JBCGDO010000016">
    <property type="protein sequence ID" value="MEM0543303.1"/>
    <property type="molecule type" value="Genomic_DNA"/>
</dbReference>
<dbReference type="RefSeq" id="WP_342696499.1">
    <property type="nucleotide sequence ID" value="NZ_JBCGDO010000016.1"/>
</dbReference>
<keyword evidence="2" id="KW-1185">Reference proteome</keyword>
<organism evidence="1 2">
    <name type="scientific">Flavobacterium aureirubrum</name>
    <dbReference type="NCBI Taxonomy" id="3133147"/>
    <lineage>
        <taxon>Bacteria</taxon>
        <taxon>Pseudomonadati</taxon>
        <taxon>Bacteroidota</taxon>
        <taxon>Flavobacteriia</taxon>
        <taxon>Flavobacteriales</taxon>
        <taxon>Flavobacteriaceae</taxon>
        <taxon>Flavobacterium</taxon>
    </lineage>
</organism>
<accession>A0ABU9NBF4</accession>
<dbReference type="PROSITE" id="PS51257">
    <property type="entry name" value="PROKAR_LIPOPROTEIN"/>
    <property type="match status" value="1"/>
</dbReference>
<evidence type="ECO:0000313" key="2">
    <source>
        <dbReference type="Proteomes" id="UP001460072"/>
    </source>
</evidence>
<reference evidence="1 2" key="1">
    <citation type="submission" date="2024-03" db="EMBL/GenBank/DDBJ databases">
        <title>Two novel species of the genus Flavobacterium exhibiting potentially degradation of complex polysaccharides.</title>
        <authorList>
            <person name="Lian X."/>
        </authorList>
    </citation>
    <scope>NUCLEOTIDE SEQUENCE [LARGE SCALE GENOMIC DNA]</scope>
    <source>
        <strain evidence="2">j3</strain>
    </source>
</reference>
<evidence type="ECO:0000313" key="1">
    <source>
        <dbReference type="EMBL" id="MEM0543303.1"/>
    </source>
</evidence>
<dbReference type="PANTHER" id="PTHR42754">
    <property type="entry name" value="ENDOGLUCANASE"/>
    <property type="match status" value="1"/>
</dbReference>